<dbReference type="AlphaFoldDB" id="A0A1M6K146"/>
<keyword evidence="2" id="KW-1185">Reference proteome</keyword>
<name>A0A1M6K146_9FLAO</name>
<reference evidence="2" key="1">
    <citation type="submission" date="2016-11" db="EMBL/GenBank/DDBJ databases">
        <authorList>
            <person name="Varghese N."/>
            <person name="Submissions S."/>
        </authorList>
    </citation>
    <scope>NUCLEOTIDE SEQUENCE [LARGE SCALE GENOMIC DNA]</scope>
    <source>
        <strain evidence="2">DSM 22623</strain>
    </source>
</reference>
<accession>A0A1M6K146</accession>
<dbReference type="RefSeq" id="WP_073320352.1">
    <property type="nucleotide sequence ID" value="NZ_FQYP01000010.1"/>
</dbReference>
<dbReference type="STRING" id="570521.SAMN04488508_11020"/>
<dbReference type="GO" id="GO:0032259">
    <property type="term" value="P:methylation"/>
    <property type="evidence" value="ECO:0007669"/>
    <property type="project" value="UniProtKB-KW"/>
</dbReference>
<keyword evidence="1" id="KW-0489">Methyltransferase</keyword>
<evidence type="ECO:0000313" key="1">
    <source>
        <dbReference type="EMBL" id="SHJ52637.1"/>
    </source>
</evidence>
<dbReference type="Proteomes" id="UP000184432">
    <property type="component" value="Unassembled WGS sequence"/>
</dbReference>
<evidence type="ECO:0000313" key="2">
    <source>
        <dbReference type="Proteomes" id="UP000184432"/>
    </source>
</evidence>
<dbReference type="OrthoDB" id="9816564at2"/>
<dbReference type="GO" id="GO:0008168">
    <property type="term" value="F:methyltransferase activity"/>
    <property type="evidence" value="ECO:0007669"/>
    <property type="project" value="UniProtKB-KW"/>
</dbReference>
<protein>
    <submittedName>
        <fullName evidence="1">Methyltransferase domain-containing protein</fullName>
    </submittedName>
</protein>
<dbReference type="EMBL" id="FQYP01000010">
    <property type="protein sequence ID" value="SHJ52637.1"/>
    <property type="molecule type" value="Genomic_DNA"/>
</dbReference>
<organism evidence="1 2">
    <name type="scientific">Aquimarina spongiae</name>
    <dbReference type="NCBI Taxonomy" id="570521"/>
    <lineage>
        <taxon>Bacteria</taxon>
        <taxon>Pseudomonadati</taxon>
        <taxon>Bacteroidota</taxon>
        <taxon>Flavobacteriia</taxon>
        <taxon>Flavobacteriales</taxon>
        <taxon>Flavobacteriaceae</taxon>
        <taxon>Aquimarina</taxon>
    </lineage>
</organism>
<keyword evidence="1" id="KW-0808">Transferase</keyword>
<dbReference type="SUPFAM" id="SSF53335">
    <property type="entry name" value="S-adenosyl-L-methionine-dependent methyltransferases"/>
    <property type="match status" value="1"/>
</dbReference>
<dbReference type="Pfam" id="PF13489">
    <property type="entry name" value="Methyltransf_23"/>
    <property type="match status" value="1"/>
</dbReference>
<dbReference type="InterPro" id="IPR029063">
    <property type="entry name" value="SAM-dependent_MTases_sf"/>
</dbReference>
<sequence>MHCPLCQSQSQPFSETHQRIYYRCTVCDGIFLDPSFLLSEEKEKERYQLHQNDVNDEGYQNFVSPLVDAVLNNFEADDLGLDFGSGTNSVITSLLKKKGYNIETYDPFFDPNTNALEHIYDYIVSCEVIEHFYQPSKEFALLYSLLKPGGILFCKTNLYSSSINFESWWYKNDATHVFFYSEKTAQWINEHFDYQKLKILKTYFYLKK</sequence>
<dbReference type="Gene3D" id="3.40.50.150">
    <property type="entry name" value="Vaccinia Virus protein VP39"/>
    <property type="match status" value="1"/>
</dbReference>
<proteinExistence type="predicted"/>
<gene>
    <name evidence="1" type="ORF">SAMN04488508_11020</name>
</gene>